<feature type="transmembrane region" description="Helical" evidence="7">
    <location>
        <begin position="318"/>
        <end position="336"/>
    </location>
</feature>
<dbReference type="InterPro" id="IPR000014">
    <property type="entry name" value="PAS"/>
</dbReference>
<dbReference type="Gene3D" id="3.30.450.20">
    <property type="entry name" value="PAS domain"/>
    <property type="match status" value="1"/>
</dbReference>
<dbReference type="GO" id="GO:0000166">
    <property type="term" value="F:nucleotide binding"/>
    <property type="evidence" value="ECO:0007669"/>
    <property type="project" value="UniProtKB-KW"/>
</dbReference>
<proteinExistence type="predicted"/>
<feature type="transmembrane region" description="Helical" evidence="7">
    <location>
        <begin position="90"/>
        <end position="109"/>
    </location>
</feature>
<keyword evidence="2 7" id="KW-0812">Transmembrane</keyword>
<evidence type="ECO:0000256" key="4">
    <source>
        <dbReference type="ARBA" id="ARBA00022989"/>
    </source>
</evidence>
<evidence type="ECO:0000259" key="8">
    <source>
        <dbReference type="PROSITE" id="PS50112"/>
    </source>
</evidence>
<name>A0A1J4K8C0_9EUKA</name>
<feature type="transmembrane region" description="Helical" evidence="7">
    <location>
        <begin position="115"/>
        <end position="140"/>
    </location>
</feature>
<dbReference type="SUPFAM" id="SSF55785">
    <property type="entry name" value="PYP-like sensor domain (PAS domain)"/>
    <property type="match status" value="1"/>
</dbReference>
<dbReference type="SMART" id="SM00091">
    <property type="entry name" value="PAS"/>
    <property type="match status" value="1"/>
</dbReference>
<evidence type="ECO:0000256" key="5">
    <source>
        <dbReference type="ARBA" id="ARBA00023136"/>
    </source>
</evidence>
<dbReference type="OrthoDB" id="6127067at2759"/>
<dbReference type="CDD" id="cd00130">
    <property type="entry name" value="PAS"/>
    <property type="match status" value="1"/>
</dbReference>
<feature type="domain" description="PAS" evidence="8">
    <location>
        <begin position="1243"/>
        <end position="1317"/>
    </location>
</feature>
<organism evidence="10 11">
    <name type="scientific">Tritrichomonas foetus</name>
    <dbReference type="NCBI Taxonomy" id="1144522"/>
    <lineage>
        <taxon>Eukaryota</taxon>
        <taxon>Metamonada</taxon>
        <taxon>Parabasalia</taxon>
        <taxon>Tritrichomonadida</taxon>
        <taxon>Tritrichomonadidae</taxon>
        <taxon>Tritrichomonas</taxon>
    </lineage>
</organism>
<dbReference type="InterPro" id="IPR050401">
    <property type="entry name" value="Cyclic_nucleotide_synthase"/>
</dbReference>
<feature type="transmembrane region" description="Helical" evidence="7">
    <location>
        <begin position="285"/>
        <end position="306"/>
    </location>
</feature>
<dbReference type="GO" id="GO:0004383">
    <property type="term" value="F:guanylate cyclase activity"/>
    <property type="evidence" value="ECO:0007669"/>
    <property type="project" value="TreeGrafter"/>
</dbReference>
<dbReference type="Gene3D" id="3.30.70.1230">
    <property type="entry name" value="Nucleotide cyclase"/>
    <property type="match status" value="1"/>
</dbReference>
<gene>
    <name evidence="10" type="ORF">TRFO_26187</name>
</gene>
<comment type="subcellular location">
    <subcellularLocation>
        <location evidence="1">Membrane</location>
    </subcellularLocation>
</comment>
<accession>A0A1J4K8C0</accession>
<evidence type="ECO:0000256" key="7">
    <source>
        <dbReference type="SAM" id="Phobius"/>
    </source>
</evidence>
<feature type="transmembrane region" description="Helical" evidence="7">
    <location>
        <begin position="858"/>
        <end position="882"/>
    </location>
</feature>
<dbReference type="SUPFAM" id="SSF55073">
    <property type="entry name" value="Nucleotide cyclase"/>
    <property type="match status" value="1"/>
</dbReference>
<dbReference type="GeneID" id="94839506"/>
<dbReference type="VEuPathDB" id="TrichDB:TRFO_26187"/>
<feature type="transmembrane region" description="Helical" evidence="7">
    <location>
        <begin position="59"/>
        <end position="78"/>
    </location>
</feature>
<keyword evidence="4 7" id="KW-1133">Transmembrane helix</keyword>
<protein>
    <submittedName>
        <fullName evidence="10">Adenylate and Guanylate cyclase catalytic domain containing protein</fullName>
    </submittedName>
</protein>
<keyword evidence="6" id="KW-0456">Lyase</keyword>
<dbReference type="CDD" id="cd07302">
    <property type="entry name" value="CHD"/>
    <property type="match status" value="1"/>
</dbReference>
<dbReference type="InterPro" id="IPR035965">
    <property type="entry name" value="PAS-like_dom_sf"/>
</dbReference>
<dbReference type="PROSITE" id="PS50125">
    <property type="entry name" value="GUANYLATE_CYCLASE_2"/>
    <property type="match status" value="1"/>
</dbReference>
<evidence type="ECO:0000256" key="3">
    <source>
        <dbReference type="ARBA" id="ARBA00022741"/>
    </source>
</evidence>
<dbReference type="Proteomes" id="UP000179807">
    <property type="component" value="Unassembled WGS sequence"/>
</dbReference>
<dbReference type="GO" id="GO:0005886">
    <property type="term" value="C:plasma membrane"/>
    <property type="evidence" value="ECO:0007669"/>
    <property type="project" value="TreeGrafter"/>
</dbReference>
<feature type="transmembrane region" description="Helical" evidence="7">
    <location>
        <begin position="188"/>
        <end position="210"/>
    </location>
</feature>
<feature type="transmembrane region" description="Helical" evidence="7">
    <location>
        <begin position="1173"/>
        <end position="1193"/>
    </location>
</feature>
<keyword evidence="5 7" id="KW-0472">Membrane</keyword>
<dbReference type="PANTHER" id="PTHR11920">
    <property type="entry name" value="GUANYLYL CYCLASE"/>
    <property type="match status" value="1"/>
</dbReference>
<sequence length="1600" mass="179195">MSQAGTSQNGSNAMGTLSSQAAHRRKYHGLLKRSAFKNLRDNLFRFIDYINTRSPTHRGLINFMKVLSFIQIFLVSTLPSDNKFWVSNTIIGKIVNVISVIAFIFPTHVDQDTHLIVALVVEICFLVLAGTFVVVFMYFLKMSKCPSFFVNLINVTLCSLLIYLMTLFSSYFGRALYGIIYSEGSLPLNIVSLIISFVSIIPTALGQLYFVTPMLMLRPQAFHILFSKTMLTYIICSIFYSSLTTLGSLIDGIVGNILCLVSIVFPIPILYTYFCRPYSIGNHSLILESCGVYISILINPIFIVALELAGQVCGDYTLIVLAAIFCISTIGSRMYFHVFFTKSQQLIDQIENDIEYFEALPYSKALSIARVAFEDGFPIAHDWSLFNKLIEKYPTDLNIALTYARYAAIYPDETPTLHIAGRHLINLKHGSLETKHCIFQIHSILQQRDSSMSPSIKKSLNKTKAKIEKARGQIRYLWECIMRGNSDEIEGLSTHLKSLEEEIVRDYSQLCLVYPNNPYVAHAYSSFAREIMNNETLALEMNAIYLLLRQGKRTREERCYFFAQRLLPALPTEEQHSALSRGEKKSGRERIHDHSIVDPSVQASSADTFDPNQQAINEEKLQKRYVESMVESVRLPSMRYGPVFIIAFLVLVMPICIIPISISVVGDIDSVRSAMKVVMYSSKLRLSLSEMILLGYQTTFHNTNVTRMISLKERWMRTYGDSRPLPANWTTDSEALLQSIQDNRYLVKMVNSLAHQLAKSGYFEQALDVLYTPIVEFSSYSSHNTFTTGNFSLEYIITYLIGVAVNCADTPDPITFLDHFEFWTMVKNIKEMLPHFETFANYVVFGIIELTENSKKNVLVNVLSAIVIPYVVIMAFLIFLIIRLEIEKSMIFDVFKALPKSALSAIVTNLNSQNRNNDEENQEHIVASAQEENALRVLSTSVDSNSGRIGRLWPIFLLMIIFTIASVVSIIVLIFFAIDIADKFDLINPLFGAVPYVQSQFCAISLGILRLSAAAEFTPENCDPTCPLPLNAKANYTLVNNDLEDLLSHIVDAINMVRIGSETLNSSGLAIGGESIINLLTQNMCEPHDDVDYIIDVIDCLSYESGISVIWQKIRQMHQQSILEESQLAFDLESHNVIFSWLLGVAKHDYVDKSLDELDALATKYRNETVNDVIVIAIAVCVCVIVLCGITLVPQFVRLADVARWSLRLLLFCHPNIILQAKSIVKILSNDFSKKEENKDQSGANFYETVVSHLLDGVVFLNNELTIMAANTAVGTIIGVDPETIIDKKLNDILIPAKDSSSLKAFFAALQGALKAQRSPSIELEVEVMRGDESVSLLLSITAVSSSGNVQIKAVNAEGLSVLALVMKDITSTIASNKLLVEEGIKSEKLLLMILPPIIVNKLQSGEKNISFAVKSASIMFVDIVSFTPWCGSNTAAYVMKTLNRLFAEFDRILKKYDRMTKIKCIGDCYMCAGGIFDEINQPAEHAKQAICFGVDIIAALKLLNIELNEKLRIRVGVNTGGPIVAGVLGIEKPTFDILGPDICLAAMMEHHGVPMHVHIPQHCYELVFGSMFRIKERGDVEVKGKMYHTYIVSGYDQLE</sequence>
<evidence type="ECO:0000259" key="9">
    <source>
        <dbReference type="PROSITE" id="PS50125"/>
    </source>
</evidence>
<evidence type="ECO:0000256" key="2">
    <source>
        <dbReference type="ARBA" id="ARBA00022692"/>
    </source>
</evidence>
<dbReference type="GO" id="GO:0001653">
    <property type="term" value="F:peptide receptor activity"/>
    <property type="evidence" value="ECO:0007669"/>
    <property type="project" value="TreeGrafter"/>
</dbReference>
<evidence type="ECO:0000256" key="6">
    <source>
        <dbReference type="ARBA" id="ARBA00023239"/>
    </source>
</evidence>
<dbReference type="PROSITE" id="PS50112">
    <property type="entry name" value="PAS"/>
    <property type="match status" value="1"/>
</dbReference>
<evidence type="ECO:0000313" key="10">
    <source>
        <dbReference type="EMBL" id="OHT05910.1"/>
    </source>
</evidence>
<feature type="transmembrane region" description="Helical" evidence="7">
    <location>
        <begin position="955"/>
        <end position="978"/>
    </location>
</feature>
<keyword evidence="11" id="KW-1185">Reference proteome</keyword>
<dbReference type="SMART" id="SM00044">
    <property type="entry name" value="CYCc"/>
    <property type="match status" value="1"/>
</dbReference>
<evidence type="ECO:0000313" key="11">
    <source>
        <dbReference type="Proteomes" id="UP000179807"/>
    </source>
</evidence>
<dbReference type="GO" id="GO:0007168">
    <property type="term" value="P:receptor guanylyl cyclase signaling pathway"/>
    <property type="evidence" value="ECO:0007669"/>
    <property type="project" value="TreeGrafter"/>
</dbReference>
<dbReference type="GO" id="GO:0035556">
    <property type="term" value="P:intracellular signal transduction"/>
    <property type="evidence" value="ECO:0007669"/>
    <property type="project" value="InterPro"/>
</dbReference>
<feature type="domain" description="Guanylate cyclase" evidence="9">
    <location>
        <begin position="1418"/>
        <end position="1550"/>
    </location>
</feature>
<evidence type="ECO:0000256" key="1">
    <source>
        <dbReference type="ARBA" id="ARBA00004370"/>
    </source>
</evidence>
<keyword evidence="3" id="KW-0547">Nucleotide-binding</keyword>
<dbReference type="PANTHER" id="PTHR11920:SF335">
    <property type="entry name" value="GUANYLATE CYCLASE"/>
    <property type="match status" value="1"/>
</dbReference>
<dbReference type="Pfam" id="PF00211">
    <property type="entry name" value="Guanylate_cyc"/>
    <property type="match status" value="1"/>
</dbReference>
<feature type="transmembrane region" description="Helical" evidence="7">
    <location>
        <begin position="222"/>
        <end position="241"/>
    </location>
</feature>
<feature type="transmembrane region" description="Helical" evidence="7">
    <location>
        <begin position="253"/>
        <end position="273"/>
    </location>
</feature>
<comment type="caution">
    <text evidence="10">The sequence shown here is derived from an EMBL/GenBank/DDBJ whole genome shotgun (WGS) entry which is preliminary data.</text>
</comment>
<dbReference type="InterPro" id="IPR029787">
    <property type="entry name" value="Nucleotide_cyclase"/>
</dbReference>
<feature type="transmembrane region" description="Helical" evidence="7">
    <location>
        <begin position="643"/>
        <end position="666"/>
    </location>
</feature>
<dbReference type="GO" id="GO:0004016">
    <property type="term" value="F:adenylate cyclase activity"/>
    <property type="evidence" value="ECO:0007669"/>
    <property type="project" value="TreeGrafter"/>
</dbReference>
<dbReference type="RefSeq" id="XP_068359046.1">
    <property type="nucleotide sequence ID" value="XM_068504802.1"/>
</dbReference>
<reference evidence="10" key="1">
    <citation type="submission" date="2016-10" db="EMBL/GenBank/DDBJ databases">
        <authorList>
            <person name="Benchimol M."/>
            <person name="Almeida L.G."/>
            <person name="Vasconcelos A.T."/>
            <person name="Perreira-Neves A."/>
            <person name="Rosa I.A."/>
            <person name="Tasca T."/>
            <person name="Bogo M.R."/>
            <person name="de Souza W."/>
        </authorList>
    </citation>
    <scope>NUCLEOTIDE SEQUENCE [LARGE SCALE GENOMIC DNA]</scope>
    <source>
        <strain evidence="10">K</strain>
    </source>
</reference>
<dbReference type="EMBL" id="MLAK01000742">
    <property type="protein sequence ID" value="OHT05910.1"/>
    <property type="molecule type" value="Genomic_DNA"/>
</dbReference>
<feature type="transmembrane region" description="Helical" evidence="7">
    <location>
        <begin position="147"/>
        <end position="168"/>
    </location>
</feature>
<dbReference type="InterPro" id="IPR001054">
    <property type="entry name" value="A/G_cyclase"/>
</dbReference>